<comment type="caution">
    <text evidence="2">The sequence shown here is derived from an EMBL/GenBank/DDBJ whole genome shotgun (WGS) entry which is preliminary data.</text>
</comment>
<dbReference type="EMBL" id="CAJVPY010020753">
    <property type="protein sequence ID" value="CAG8776854.1"/>
    <property type="molecule type" value="Genomic_DNA"/>
</dbReference>
<proteinExistence type="predicted"/>
<organism evidence="2 3">
    <name type="scientific">Dentiscutata erythropus</name>
    <dbReference type="NCBI Taxonomy" id="1348616"/>
    <lineage>
        <taxon>Eukaryota</taxon>
        <taxon>Fungi</taxon>
        <taxon>Fungi incertae sedis</taxon>
        <taxon>Mucoromycota</taxon>
        <taxon>Glomeromycotina</taxon>
        <taxon>Glomeromycetes</taxon>
        <taxon>Diversisporales</taxon>
        <taxon>Gigasporaceae</taxon>
        <taxon>Dentiscutata</taxon>
    </lineage>
</organism>
<evidence type="ECO:0000256" key="1">
    <source>
        <dbReference type="SAM" id="MobiDB-lite"/>
    </source>
</evidence>
<gene>
    <name evidence="2" type="ORF">DERYTH_LOCUS19233</name>
</gene>
<name>A0A9N9NVS7_9GLOM</name>
<dbReference type="AlphaFoldDB" id="A0A9N9NVS7"/>
<reference evidence="2" key="1">
    <citation type="submission" date="2021-06" db="EMBL/GenBank/DDBJ databases">
        <authorList>
            <person name="Kallberg Y."/>
            <person name="Tangrot J."/>
            <person name="Rosling A."/>
        </authorList>
    </citation>
    <scope>NUCLEOTIDE SEQUENCE</scope>
    <source>
        <strain evidence="2">MA453B</strain>
    </source>
</reference>
<dbReference type="Proteomes" id="UP000789405">
    <property type="component" value="Unassembled WGS sequence"/>
</dbReference>
<keyword evidence="3" id="KW-1185">Reference proteome</keyword>
<feature type="region of interest" description="Disordered" evidence="1">
    <location>
        <begin position="38"/>
        <end position="66"/>
    </location>
</feature>
<evidence type="ECO:0000313" key="3">
    <source>
        <dbReference type="Proteomes" id="UP000789405"/>
    </source>
</evidence>
<feature type="non-terminal residue" evidence="2">
    <location>
        <position position="1"/>
    </location>
</feature>
<sequence length="66" mass="7948">MSRHHFLQFETSQFRLKVLKTTKYPTFSQENILTLHKNNGPQQENLSDNQNWQHKNYEFGYSNTSD</sequence>
<protein>
    <submittedName>
        <fullName evidence="2">20158_t:CDS:1</fullName>
    </submittedName>
</protein>
<accession>A0A9N9NVS7</accession>
<feature type="compositionally biased region" description="Polar residues" evidence="1">
    <location>
        <begin position="38"/>
        <end position="54"/>
    </location>
</feature>
<evidence type="ECO:0000313" key="2">
    <source>
        <dbReference type="EMBL" id="CAG8776854.1"/>
    </source>
</evidence>